<feature type="compositionally biased region" description="Acidic residues" evidence="1">
    <location>
        <begin position="214"/>
        <end position="224"/>
    </location>
</feature>
<reference evidence="2 3" key="1">
    <citation type="submission" date="2020-12" db="EMBL/GenBank/DDBJ databases">
        <title>Metabolic potential, ecology and presence of endohyphal bacteria is reflected in genomic diversity of Mucoromycotina.</title>
        <authorList>
            <person name="Muszewska A."/>
            <person name="Okrasinska A."/>
            <person name="Steczkiewicz K."/>
            <person name="Drgas O."/>
            <person name="Orlowska M."/>
            <person name="Perlinska-Lenart U."/>
            <person name="Aleksandrzak-Piekarczyk T."/>
            <person name="Szatraj K."/>
            <person name="Zielenkiewicz U."/>
            <person name="Pilsyk S."/>
            <person name="Malc E."/>
            <person name="Mieczkowski P."/>
            <person name="Kruszewska J.S."/>
            <person name="Biernat P."/>
            <person name="Pawlowska J."/>
        </authorList>
    </citation>
    <scope>NUCLEOTIDE SEQUENCE [LARGE SCALE GENOMIC DNA]</scope>
    <source>
        <strain evidence="2 3">CBS 142.35</strain>
    </source>
</reference>
<keyword evidence="3" id="KW-1185">Reference proteome</keyword>
<feature type="region of interest" description="Disordered" evidence="1">
    <location>
        <begin position="165"/>
        <end position="224"/>
    </location>
</feature>
<feature type="compositionally biased region" description="Low complexity" evidence="1">
    <location>
        <begin position="181"/>
        <end position="192"/>
    </location>
</feature>
<evidence type="ECO:0000313" key="3">
    <source>
        <dbReference type="Proteomes" id="UP000646827"/>
    </source>
</evidence>
<protein>
    <submittedName>
        <fullName evidence="2">Uncharacterized protein</fullName>
    </submittedName>
</protein>
<proteinExistence type="predicted"/>
<gene>
    <name evidence="2" type="ORF">INT45_004985</name>
</gene>
<dbReference type="AlphaFoldDB" id="A0A8H7S7C3"/>
<dbReference type="EMBL" id="JAEPRB010000049">
    <property type="protein sequence ID" value="KAG2224104.1"/>
    <property type="molecule type" value="Genomic_DNA"/>
</dbReference>
<dbReference type="Proteomes" id="UP000646827">
    <property type="component" value="Unassembled WGS sequence"/>
</dbReference>
<comment type="caution">
    <text evidence="2">The sequence shown here is derived from an EMBL/GenBank/DDBJ whole genome shotgun (WGS) entry which is preliminary data.</text>
</comment>
<sequence length="224" mass="25436">MVNDTTTIEYQLPGAYDYQARTSDKEDKVSLPLAIVSSVLFPSEVGIMLQTTHTSLPGAWIKDEQNNQIMTSLTTLSSSTQPQQQEEEEVSQSQKEQEELQQNQEHHKVEKQEKPTSTFNKVEYDDQVDALRQTVAELRKKAEQLEQADVMVKKGIEAVARKRVIAQHKRRRQSGWDWCDDSSISSGNNSSSNEDDDGVTPSRRPNKKKPLIFVDDEGGEWEVI</sequence>
<feature type="compositionally biased region" description="Low complexity" evidence="1">
    <location>
        <begin position="75"/>
        <end position="84"/>
    </location>
</feature>
<organism evidence="2 3">
    <name type="scientific">Circinella minor</name>
    <dbReference type="NCBI Taxonomy" id="1195481"/>
    <lineage>
        <taxon>Eukaryota</taxon>
        <taxon>Fungi</taxon>
        <taxon>Fungi incertae sedis</taxon>
        <taxon>Mucoromycota</taxon>
        <taxon>Mucoromycotina</taxon>
        <taxon>Mucoromycetes</taxon>
        <taxon>Mucorales</taxon>
        <taxon>Lichtheimiaceae</taxon>
        <taxon>Circinella</taxon>
    </lineage>
</organism>
<dbReference type="OrthoDB" id="2268044at2759"/>
<evidence type="ECO:0000313" key="2">
    <source>
        <dbReference type="EMBL" id="KAG2224104.1"/>
    </source>
</evidence>
<evidence type="ECO:0000256" key="1">
    <source>
        <dbReference type="SAM" id="MobiDB-lite"/>
    </source>
</evidence>
<accession>A0A8H7S7C3</accession>
<feature type="region of interest" description="Disordered" evidence="1">
    <location>
        <begin position="75"/>
        <end position="125"/>
    </location>
</feature>
<name>A0A8H7S7C3_9FUNG</name>
<feature type="compositionally biased region" description="Basic and acidic residues" evidence="1">
    <location>
        <begin position="104"/>
        <end position="114"/>
    </location>
</feature>